<protein>
    <submittedName>
        <fullName evidence="1">Uncharacterized protein</fullName>
    </submittedName>
</protein>
<reference evidence="1 2" key="1">
    <citation type="journal article" date="2022" name="New Phytol.">
        <title>Ecological generalism drives hyperdiversity of secondary metabolite gene clusters in xylarialean endophytes.</title>
        <authorList>
            <person name="Franco M.E.E."/>
            <person name="Wisecaver J.H."/>
            <person name="Arnold A.E."/>
            <person name="Ju Y.M."/>
            <person name="Slot J.C."/>
            <person name="Ahrendt S."/>
            <person name="Moore L.P."/>
            <person name="Eastman K.E."/>
            <person name="Scott K."/>
            <person name="Konkel Z."/>
            <person name="Mondo S.J."/>
            <person name="Kuo A."/>
            <person name="Hayes R.D."/>
            <person name="Haridas S."/>
            <person name="Andreopoulos B."/>
            <person name="Riley R."/>
            <person name="LaButti K."/>
            <person name="Pangilinan J."/>
            <person name="Lipzen A."/>
            <person name="Amirebrahimi M."/>
            <person name="Yan J."/>
            <person name="Adam C."/>
            <person name="Keymanesh K."/>
            <person name="Ng V."/>
            <person name="Louie K."/>
            <person name="Northen T."/>
            <person name="Drula E."/>
            <person name="Henrissat B."/>
            <person name="Hsieh H.M."/>
            <person name="Youens-Clark K."/>
            <person name="Lutzoni F."/>
            <person name="Miadlikowska J."/>
            <person name="Eastwood D.C."/>
            <person name="Hamelin R.C."/>
            <person name="Grigoriev I.V."/>
            <person name="U'Ren J.M."/>
        </authorList>
    </citation>
    <scope>NUCLEOTIDE SEQUENCE [LARGE SCALE GENOMIC DNA]</scope>
    <source>
        <strain evidence="1 2">CBS 119005</strain>
    </source>
</reference>
<evidence type="ECO:0000313" key="1">
    <source>
        <dbReference type="EMBL" id="KAI4867501.1"/>
    </source>
</evidence>
<dbReference type="EMBL" id="MU393446">
    <property type="protein sequence ID" value="KAI4867501.1"/>
    <property type="molecule type" value="Genomic_DNA"/>
</dbReference>
<sequence length="206" mass="23567">MATTAVLRNYGIDTNVIIAGILCDPRRRVWPSKCEYCEAEDLPCTVPRTKRQAEIALRATDDGARNDESNAENALHQTIHVSPDYDTSAFGSLRFQPGSSGPDSDESDSDTFTIIRPVSPTKNTTASDGDAEPSELEQLRSVMRTMEGEFEEILRAEKQKHQDEIRALESKHQEERHQLVEKYEKRVDRLLNILEEMRRYDRNDRN</sequence>
<proteinExistence type="predicted"/>
<dbReference type="Proteomes" id="UP001497700">
    <property type="component" value="Unassembled WGS sequence"/>
</dbReference>
<comment type="caution">
    <text evidence="1">The sequence shown here is derived from an EMBL/GenBank/DDBJ whole genome shotgun (WGS) entry which is preliminary data.</text>
</comment>
<evidence type="ECO:0000313" key="2">
    <source>
        <dbReference type="Proteomes" id="UP001497700"/>
    </source>
</evidence>
<name>A0ACB9Z6Q1_9PEZI</name>
<gene>
    <name evidence="1" type="ORF">F4820DRAFT_445949</name>
</gene>
<accession>A0ACB9Z6Q1</accession>
<organism evidence="1 2">
    <name type="scientific">Hypoxylon rubiginosum</name>
    <dbReference type="NCBI Taxonomy" id="110542"/>
    <lineage>
        <taxon>Eukaryota</taxon>
        <taxon>Fungi</taxon>
        <taxon>Dikarya</taxon>
        <taxon>Ascomycota</taxon>
        <taxon>Pezizomycotina</taxon>
        <taxon>Sordariomycetes</taxon>
        <taxon>Xylariomycetidae</taxon>
        <taxon>Xylariales</taxon>
        <taxon>Hypoxylaceae</taxon>
        <taxon>Hypoxylon</taxon>
    </lineage>
</organism>
<keyword evidence="2" id="KW-1185">Reference proteome</keyword>